<dbReference type="Gene3D" id="3.30.200.20">
    <property type="entry name" value="Phosphorylase Kinase, domain 1"/>
    <property type="match status" value="1"/>
</dbReference>
<keyword evidence="1" id="KW-0808">Transferase</keyword>
<keyword evidence="6" id="KW-0812">Transmembrane</keyword>
<dbReference type="Pfam" id="PF00069">
    <property type="entry name" value="Pkinase"/>
    <property type="match status" value="1"/>
</dbReference>
<dbReference type="AlphaFoldDB" id="A0A7V5H516"/>
<gene>
    <name evidence="8" type="ORF">ENL21_09455</name>
</gene>
<keyword evidence="6" id="KW-1133">Transmembrane helix</keyword>
<sequence>MNNHNQEILFEKFEIKSCLKKDRFSAVYQARHIFLEKDIFLKVLNTQNLPDESLLVRFKREAKILARLDHPHIIKVLDFGTYQEFFYISFEYFESHDLRYWISHKSLNLAQKTDVVRQLIKALCFAHQQGIIHRDLKPENILINDQLQLKVADFGLALVKNESRITEVQSLVGTPAYMSPEQIRGEKLTIQTDQFNLGLIIFELFTGKNPFLGRDAGETINNILSYDWQTLHSQMDQIPNQLRPLLERLLKKSPAERFSQSDEMLRFFEKSQETPARPFPVVDKNRKIVRVLGPFVLLMLIIMVYLLVKPSQPVLSPKSVQPLQETEKSSMNDRKGERINQASKPFPTIKEKKLPPIAVKQKTKLTVPAKTNSSKIKEVPEPVKTTQTGQILFDCFPWAEVTIDSQIHFNTPLEHPLSLSAGAHDFVLKHPVFPLYRGRFVLKAGEQRQFNIKLDTLFAYLNCQVHPWGKIYIDGHYMEQTPLQKPIVLLPGRHFLTVLNEQFQAYSDSILLKAGDTLDLKINLWQFSKH</sequence>
<dbReference type="Proteomes" id="UP000886111">
    <property type="component" value="Unassembled WGS sequence"/>
</dbReference>
<dbReference type="SMART" id="SM00220">
    <property type="entry name" value="S_TKc"/>
    <property type="match status" value="1"/>
</dbReference>
<keyword evidence="2" id="KW-0547">Nucleotide-binding</keyword>
<dbReference type="PANTHER" id="PTHR24348:SF22">
    <property type="entry name" value="NON-SPECIFIC SERINE_THREONINE PROTEIN KINASE"/>
    <property type="match status" value="1"/>
</dbReference>
<evidence type="ECO:0000256" key="1">
    <source>
        <dbReference type="ARBA" id="ARBA00022679"/>
    </source>
</evidence>
<dbReference type="GO" id="GO:0005524">
    <property type="term" value="F:ATP binding"/>
    <property type="evidence" value="ECO:0007669"/>
    <property type="project" value="UniProtKB-KW"/>
</dbReference>
<dbReference type="InterPro" id="IPR013229">
    <property type="entry name" value="PEGA"/>
</dbReference>
<evidence type="ECO:0000256" key="3">
    <source>
        <dbReference type="ARBA" id="ARBA00022777"/>
    </source>
</evidence>
<dbReference type="InterPro" id="IPR008271">
    <property type="entry name" value="Ser/Thr_kinase_AS"/>
</dbReference>
<feature type="compositionally biased region" description="Basic and acidic residues" evidence="5">
    <location>
        <begin position="325"/>
        <end position="336"/>
    </location>
</feature>
<keyword evidence="4" id="KW-0067">ATP-binding</keyword>
<feature type="domain" description="Protein kinase" evidence="7">
    <location>
        <begin position="13"/>
        <end position="268"/>
    </location>
</feature>
<dbReference type="GO" id="GO:0004674">
    <property type="term" value="F:protein serine/threonine kinase activity"/>
    <property type="evidence" value="ECO:0007669"/>
    <property type="project" value="UniProtKB-KW"/>
</dbReference>
<evidence type="ECO:0000313" key="8">
    <source>
        <dbReference type="EMBL" id="HHE55996.1"/>
    </source>
</evidence>
<reference evidence="8" key="1">
    <citation type="journal article" date="2020" name="mSystems">
        <title>Genome- and Community-Level Interaction Insights into Carbon Utilization and Element Cycling Functions of Hydrothermarchaeota in Hydrothermal Sediment.</title>
        <authorList>
            <person name="Zhou Z."/>
            <person name="Liu Y."/>
            <person name="Xu W."/>
            <person name="Pan J."/>
            <person name="Luo Z.H."/>
            <person name="Li M."/>
        </authorList>
    </citation>
    <scope>NUCLEOTIDE SEQUENCE [LARGE SCALE GENOMIC DNA]</scope>
    <source>
        <strain evidence="8">HyVt-76</strain>
    </source>
</reference>
<dbReference type="PANTHER" id="PTHR24348">
    <property type="entry name" value="SERINE/THREONINE-PROTEIN KINASE UNC-51-RELATED"/>
    <property type="match status" value="1"/>
</dbReference>
<dbReference type="Pfam" id="PF08308">
    <property type="entry name" value="PEGA"/>
    <property type="match status" value="1"/>
</dbReference>
<dbReference type="InterPro" id="IPR045269">
    <property type="entry name" value="Atg1-like"/>
</dbReference>
<evidence type="ECO:0000259" key="7">
    <source>
        <dbReference type="PROSITE" id="PS50011"/>
    </source>
</evidence>
<organism evidence="8">
    <name type="scientific">Caldithrix abyssi</name>
    <dbReference type="NCBI Taxonomy" id="187145"/>
    <lineage>
        <taxon>Bacteria</taxon>
        <taxon>Pseudomonadati</taxon>
        <taxon>Calditrichota</taxon>
        <taxon>Calditrichia</taxon>
        <taxon>Calditrichales</taxon>
        <taxon>Calditrichaceae</taxon>
        <taxon>Caldithrix</taxon>
    </lineage>
</organism>
<evidence type="ECO:0000256" key="6">
    <source>
        <dbReference type="SAM" id="Phobius"/>
    </source>
</evidence>
<dbReference type="InterPro" id="IPR000719">
    <property type="entry name" value="Prot_kinase_dom"/>
</dbReference>
<dbReference type="GO" id="GO:0016020">
    <property type="term" value="C:membrane"/>
    <property type="evidence" value="ECO:0007669"/>
    <property type="project" value="TreeGrafter"/>
</dbReference>
<keyword evidence="3 8" id="KW-0418">Kinase</keyword>
<evidence type="ECO:0000256" key="4">
    <source>
        <dbReference type="ARBA" id="ARBA00022840"/>
    </source>
</evidence>
<accession>A0A7V5H516</accession>
<comment type="caution">
    <text evidence="8">The sequence shown here is derived from an EMBL/GenBank/DDBJ whole genome shotgun (WGS) entry which is preliminary data.</text>
</comment>
<evidence type="ECO:0000256" key="5">
    <source>
        <dbReference type="SAM" id="MobiDB-lite"/>
    </source>
</evidence>
<dbReference type="EMBL" id="DRTD01000706">
    <property type="protein sequence ID" value="HHE55996.1"/>
    <property type="molecule type" value="Genomic_DNA"/>
</dbReference>
<dbReference type="CDD" id="cd14014">
    <property type="entry name" value="STKc_PknB_like"/>
    <property type="match status" value="1"/>
</dbReference>
<dbReference type="Gene3D" id="1.10.510.10">
    <property type="entry name" value="Transferase(Phosphotransferase) domain 1"/>
    <property type="match status" value="1"/>
</dbReference>
<dbReference type="SUPFAM" id="SSF56112">
    <property type="entry name" value="Protein kinase-like (PK-like)"/>
    <property type="match status" value="1"/>
</dbReference>
<keyword evidence="8" id="KW-0723">Serine/threonine-protein kinase</keyword>
<feature type="region of interest" description="Disordered" evidence="5">
    <location>
        <begin position="315"/>
        <end position="336"/>
    </location>
</feature>
<feature type="transmembrane region" description="Helical" evidence="6">
    <location>
        <begin position="288"/>
        <end position="308"/>
    </location>
</feature>
<proteinExistence type="predicted"/>
<dbReference type="GO" id="GO:0005829">
    <property type="term" value="C:cytosol"/>
    <property type="evidence" value="ECO:0007669"/>
    <property type="project" value="TreeGrafter"/>
</dbReference>
<name>A0A7V5H516_CALAY</name>
<evidence type="ECO:0000256" key="2">
    <source>
        <dbReference type="ARBA" id="ARBA00022741"/>
    </source>
</evidence>
<dbReference type="InterPro" id="IPR011009">
    <property type="entry name" value="Kinase-like_dom_sf"/>
</dbReference>
<dbReference type="GO" id="GO:0005776">
    <property type="term" value="C:autophagosome"/>
    <property type="evidence" value="ECO:0007669"/>
    <property type="project" value="TreeGrafter"/>
</dbReference>
<dbReference type="GO" id="GO:0000407">
    <property type="term" value="C:phagophore assembly site"/>
    <property type="evidence" value="ECO:0007669"/>
    <property type="project" value="TreeGrafter"/>
</dbReference>
<dbReference type="PROSITE" id="PS50011">
    <property type="entry name" value="PROTEIN_KINASE_DOM"/>
    <property type="match status" value="1"/>
</dbReference>
<protein>
    <submittedName>
        <fullName evidence="8">Serine/threonine protein kinase</fullName>
    </submittedName>
</protein>
<dbReference type="PROSITE" id="PS00108">
    <property type="entry name" value="PROTEIN_KINASE_ST"/>
    <property type="match status" value="1"/>
</dbReference>
<keyword evidence="6" id="KW-0472">Membrane</keyword>